<reference evidence="3" key="1">
    <citation type="submission" date="2019-11" db="EMBL/GenBank/DDBJ databases">
        <title>Isolation and characterization of a novel species in the genus Sulfuriferula.</title>
        <authorList>
            <person name="Mochizuki J."/>
            <person name="Kojima H."/>
            <person name="Fukui M."/>
        </authorList>
    </citation>
    <scope>NUCLEOTIDE SEQUENCE [LARGE SCALE GENOMIC DNA]</scope>
    <source>
        <strain evidence="3">SGTM</strain>
    </source>
</reference>
<feature type="transmembrane region" description="Helical" evidence="1">
    <location>
        <begin position="36"/>
        <end position="55"/>
    </location>
</feature>
<feature type="transmembrane region" description="Helical" evidence="1">
    <location>
        <begin position="148"/>
        <end position="166"/>
    </location>
</feature>
<keyword evidence="1" id="KW-0812">Transmembrane</keyword>
<keyword evidence="1" id="KW-0472">Membrane</keyword>
<keyword evidence="1" id="KW-1133">Transmembrane helix</keyword>
<accession>A0A809S7M0</accession>
<dbReference type="Proteomes" id="UP000463939">
    <property type="component" value="Chromosome"/>
</dbReference>
<evidence type="ECO:0000313" key="3">
    <source>
        <dbReference type="Proteomes" id="UP000463939"/>
    </source>
</evidence>
<dbReference type="EMBL" id="AP021881">
    <property type="protein sequence ID" value="BBO99631.1"/>
    <property type="molecule type" value="Genomic_DNA"/>
</dbReference>
<gene>
    <name evidence="2" type="ORF">SFSGTM_03400</name>
</gene>
<name>A0A809S7M0_9PROT</name>
<evidence type="ECO:0000313" key="2">
    <source>
        <dbReference type="EMBL" id="BBO99631.1"/>
    </source>
</evidence>
<organism evidence="2 3">
    <name type="scientific">Sulfuriferula nivalis</name>
    <dbReference type="NCBI Taxonomy" id="2675298"/>
    <lineage>
        <taxon>Bacteria</taxon>
        <taxon>Pseudomonadati</taxon>
        <taxon>Pseudomonadota</taxon>
        <taxon>Betaproteobacteria</taxon>
        <taxon>Nitrosomonadales</taxon>
        <taxon>Sulfuricellaceae</taxon>
        <taxon>Sulfuriferula</taxon>
    </lineage>
</organism>
<feature type="transmembrane region" description="Helical" evidence="1">
    <location>
        <begin position="178"/>
        <end position="196"/>
    </location>
</feature>
<dbReference type="AlphaFoldDB" id="A0A809S7M0"/>
<sequence length="243" mass="26907">MIPSSPKRTWIFLLLSSLAFYVPSLLAPASWDKNATYVMFSSLYQGGLVLAGFWYGPAICRALIITEVVDGPLWVAMDATLAALHNNPERTQLANIPVVLVEYAAPFIVTAGLLPQHSQIFTSSYMVERLGADGLRFALARALVHSNWLHRLTAILPVLILTVMLPDTPSDMRDWLSLGGFLLGWLVLHWSFELWVDHQAAQAMGAAEAVRGLRELLAGTTKSAGWLMLHPPVRWRLYMVAGK</sequence>
<keyword evidence="3" id="KW-1185">Reference proteome</keyword>
<protein>
    <submittedName>
        <fullName evidence="2">Uncharacterized protein</fullName>
    </submittedName>
</protein>
<evidence type="ECO:0000256" key="1">
    <source>
        <dbReference type="SAM" id="Phobius"/>
    </source>
</evidence>
<dbReference type="RefSeq" id="WP_162083657.1">
    <property type="nucleotide sequence ID" value="NZ_AP021881.1"/>
</dbReference>
<dbReference type="KEGG" id="sniv:SFSGTM_03400"/>
<proteinExistence type="predicted"/>